<accession>T1H423</accession>
<dbReference type="EnsemblMetazoa" id="MESCA011022-RA">
    <property type="protein sequence ID" value="MESCA011022-PA"/>
    <property type="gene ID" value="MESCA011022"/>
</dbReference>
<proteinExistence type="predicted"/>
<evidence type="ECO:0000256" key="1">
    <source>
        <dbReference type="SAM" id="MobiDB-lite"/>
    </source>
</evidence>
<sequence>MFHTFHDNYKLNNTTRPQPLKASQNIKESTPKPQNYMNDDVFVQITKCTWKLVLLAKNFVLKYKLSYVVGWSTVGKLPFMRSYISLVIFQ</sequence>
<evidence type="ECO:0000313" key="2">
    <source>
        <dbReference type="EnsemblMetazoa" id="MESCA011022-PA"/>
    </source>
</evidence>
<dbReference type="AlphaFoldDB" id="T1H423"/>
<keyword evidence="3" id="KW-1185">Reference proteome</keyword>
<feature type="region of interest" description="Disordered" evidence="1">
    <location>
        <begin position="1"/>
        <end position="32"/>
    </location>
</feature>
<name>T1H423_MEGSC</name>
<organism evidence="2 3">
    <name type="scientific">Megaselia scalaris</name>
    <name type="common">Humpbacked fly</name>
    <name type="synonym">Phora scalaris</name>
    <dbReference type="NCBI Taxonomy" id="36166"/>
    <lineage>
        <taxon>Eukaryota</taxon>
        <taxon>Metazoa</taxon>
        <taxon>Ecdysozoa</taxon>
        <taxon>Arthropoda</taxon>
        <taxon>Hexapoda</taxon>
        <taxon>Insecta</taxon>
        <taxon>Pterygota</taxon>
        <taxon>Neoptera</taxon>
        <taxon>Endopterygota</taxon>
        <taxon>Diptera</taxon>
        <taxon>Brachycera</taxon>
        <taxon>Muscomorpha</taxon>
        <taxon>Platypezoidea</taxon>
        <taxon>Phoridae</taxon>
        <taxon>Megaseliini</taxon>
        <taxon>Megaselia</taxon>
    </lineage>
</organism>
<feature type="compositionally biased region" description="Polar residues" evidence="1">
    <location>
        <begin position="10"/>
        <end position="32"/>
    </location>
</feature>
<reference evidence="2" key="2">
    <citation type="submission" date="2015-06" db="UniProtKB">
        <authorList>
            <consortium name="EnsemblMetazoa"/>
        </authorList>
    </citation>
    <scope>IDENTIFICATION</scope>
</reference>
<evidence type="ECO:0000313" key="3">
    <source>
        <dbReference type="Proteomes" id="UP000015102"/>
    </source>
</evidence>
<dbReference type="HOGENOM" id="CLU_2443343_0_0_1"/>
<dbReference type="Proteomes" id="UP000015102">
    <property type="component" value="Unassembled WGS sequence"/>
</dbReference>
<protein>
    <submittedName>
        <fullName evidence="2">Uncharacterized protein</fullName>
    </submittedName>
</protein>
<reference evidence="3" key="1">
    <citation type="submission" date="2013-02" db="EMBL/GenBank/DDBJ databases">
        <authorList>
            <person name="Hughes D."/>
        </authorList>
    </citation>
    <scope>NUCLEOTIDE SEQUENCE</scope>
    <source>
        <strain>Durham</strain>
        <strain evidence="3">NC isolate 2 -- Noor lab</strain>
    </source>
</reference>
<dbReference type="EMBL" id="CAQQ02374798">
    <property type="status" value="NOT_ANNOTATED_CDS"/>
    <property type="molecule type" value="Genomic_DNA"/>
</dbReference>